<dbReference type="EMBL" id="QTSX02007117">
    <property type="protein sequence ID" value="KAJ9051253.1"/>
    <property type="molecule type" value="Genomic_DNA"/>
</dbReference>
<evidence type="ECO:0000313" key="2">
    <source>
        <dbReference type="Proteomes" id="UP001165960"/>
    </source>
</evidence>
<comment type="caution">
    <text evidence="1">The sequence shown here is derived from an EMBL/GenBank/DDBJ whole genome shotgun (WGS) entry which is preliminary data.</text>
</comment>
<gene>
    <name evidence="1" type="ORF">DSO57_1006176</name>
</gene>
<accession>A0ACC2RMD6</accession>
<dbReference type="Proteomes" id="UP001165960">
    <property type="component" value="Unassembled WGS sequence"/>
</dbReference>
<proteinExistence type="predicted"/>
<name>A0ACC2RMD6_9FUNG</name>
<protein>
    <submittedName>
        <fullName evidence="1">Uncharacterized protein</fullName>
    </submittedName>
</protein>
<organism evidence="1 2">
    <name type="scientific">Entomophthora muscae</name>
    <dbReference type="NCBI Taxonomy" id="34485"/>
    <lineage>
        <taxon>Eukaryota</taxon>
        <taxon>Fungi</taxon>
        <taxon>Fungi incertae sedis</taxon>
        <taxon>Zoopagomycota</taxon>
        <taxon>Entomophthoromycotina</taxon>
        <taxon>Entomophthoromycetes</taxon>
        <taxon>Entomophthorales</taxon>
        <taxon>Entomophthoraceae</taxon>
        <taxon>Entomophthora</taxon>
    </lineage>
</organism>
<keyword evidence="2" id="KW-1185">Reference proteome</keyword>
<reference evidence="1" key="1">
    <citation type="submission" date="2022-04" db="EMBL/GenBank/DDBJ databases">
        <title>Genome of the entomopathogenic fungus Entomophthora muscae.</title>
        <authorList>
            <person name="Elya C."/>
            <person name="Lovett B.R."/>
            <person name="Lee E."/>
            <person name="Macias A.M."/>
            <person name="Hajek A.E."/>
            <person name="De Bivort B.L."/>
            <person name="Kasson M.T."/>
            <person name="De Fine Licht H.H."/>
            <person name="Stajich J.E."/>
        </authorList>
    </citation>
    <scope>NUCLEOTIDE SEQUENCE</scope>
    <source>
        <strain evidence="1">Berkeley</strain>
    </source>
</reference>
<sequence>MKASLSGIKKYFNKILLQIHPDFFSNCLEAKKVNEAALARLQTIFKDSPSNSNATSPTNWVNLEKDFFKLTDPELNFFCKTNSKLCTAAPITFKFALDDVDIKQLLKRVSPVNRPTLLECYKCLLLLRLCESANIKVLPEDFAQHRKQFNTFLGIHAPTSPSSARSIKTQFLAGLKSHLLNPNDMMRRRIVETEKVALEREKELLNGLIAKK</sequence>
<evidence type="ECO:0000313" key="1">
    <source>
        <dbReference type="EMBL" id="KAJ9051253.1"/>
    </source>
</evidence>